<protein>
    <submittedName>
        <fullName evidence="1">Uncharacterized protein</fullName>
    </submittedName>
</protein>
<organism evidence="1 2">
    <name type="scientific">Melipona quadrifasciata</name>
    <dbReference type="NCBI Taxonomy" id="166423"/>
    <lineage>
        <taxon>Eukaryota</taxon>
        <taxon>Metazoa</taxon>
        <taxon>Ecdysozoa</taxon>
        <taxon>Arthropoda</taxon>
        <taxon>Hexapoda</taxon>
        <taxon>Insecta</taxon>
        <taxon>Pterygota</taxon>
        <taxon>Neoptera</taxon>
        <taxon>Endopterygota</taxon>
        <taxon>Hymenoptera</taxon>
        <taxon>Apocrita</taxon>
        <taxon>Aculeata</taxon>
        <taxon>Apoidea</taxon>
        <taxon>Anthophila</taxon>
        <taxon>Apidae</taxon>
        <taxon>Melipona</taxon>
    </lineage>
</organism>
<sequence length="101" mass="11360">MTQMAMIKNRAFSYLPVWFAFATSETRSSMNNEIQQMGIGVETGLAAGFRLVLKTVQRRRPNFNLPSRCIFKKKVVRRLEALPGDRASLGATLTQRKLAIG</sequence>
<reference evidence="1 2" key="1">
    <citation type="submission" date="2015-07" db="EMBL/GenBank/DDBJ databases">
        <title>The genome of Melipona quadrifasciata.</title>
        <authorList>
            <person name="Pan H."/>
            <person name="Kapheim K."/>
        </authorList>
    </citation>
    <scope>NUCLEOTIDE SEQUENCE [LARGE SCALE GENOMIC DNA]</scope>
    <source>
        <strain evidence="1">0111107301</strain>
        <tissue evidence="1">Whole body</tissue>
    </source>
</reference>
<keyword evidence="2" id="KW-1185">Reference proteome</keyword>
<dbReference type="Proteomes" id="UP000053105">
    <property type="component" value="Unassembled WGS sequence"/>
</dbReference>
<evidence type="ECO:0000313" key="1">
    <source>
        <dbReference type="EMBL" id="KOX80040.1"/>
    </source>
</evidence>
<gene>
    <name evidence="1" type="ORF">WN51_06454</name>
</gene>
<proteinExistence type="predicted"/>
<name>A0A0M9A9M8_9HYME</name>
<accession>A0A0M9A9M8</accession>
<evidence type="ECO:0000313" key="2">
    <source>
        <dbReference type="Proteomes" id="UP000053105"/>
    </source>
</evidence>
<dbReference type="EMBL" id="KQ435709">
    <property type="protein sequence ID" value="KOX80040.1"/>
    <property type="molecule type" value="Genomic_DNA"/>
</dbReference>
<dbReference type="AlphaFoldDB" id="A0A0M9A9M8"/>